<dbReference type="GO" id="GO:0006298">
    <property type="term" value="P:mismatch repair"/>
    <property type="evidence" value="ECO:0007669"/>
    <property type="project" value="InterPro"/>
</dbReference>
<name>A0A1G7DVA2_9ACTN</name>
<reference evidence="9" key="1">
    <citation type="submission" date="2016-10" db="EMBL/GenBank/DDBJ databases">
        <authorList>
            <person name="Varghese N."/>
            <person name="Submissions S."/>
        </authorList>
    </citation>
    <scope>NUCLEOTIDE SEQUENCE [LARGE SCALE GENOMIC DNA]</scope>
    <source>
        <strain evidence="9">CGMCC 4.3516</strain>
    </source>
</reference>
<dbReference type="AlphaFoldDB" id="A0A1G7DVA2"/>
<dbReference type="RefSeq" id="WP_091040689.1">
    <property type="nucleotide sequence ID" value="NZ_FNAD01000029.1"/>
</dbReference>
<evidence type="ECO:0000256" key="5">
    <source>
        <dbReference type="ARBA" id="ARBA00023204"/>
    </source>
</evidence>
<evidence type="ECO:0000313" key="8">
    <source>
        <dbReference type="EMBL" id="SDE55414.1"/>
    </source>
</evidence>
<sequence>MAASTSWASNEGVRRSMQSNKGRDTKPELRLRREAHALGLRYRVSIRPLPEVRRTADMVFTRTRIAVFLDGCFWHGCPEHHTAAKTNMEYWAEKVRRNRERDQETDEALRQAGWTVVRFWEHEDPVSAARRLVEIVEAERTKR</sequence>
<keyword evidence="1" id="KW-0540">Nuclease</keyword>
<evidence type="ECO:0000256" key="6">
    <source>
        <dbReference type="ARBA" id="ARBA00029466"/>
    </source>
</evidence>
<keyword evidence="3" id="KW-0227">DNA damage</keyword>
<evidence type="ECO:0000256" key="4">
    <source>
        <dbReference type="ARBA" id="ARBA00022801"/>
    </source>
</evidence>
<keyword evidence="5" id="KW-0234">DNA repair</keyword>
<comment type="similarity">
    <text evidence="6">Belongs to the Vsr family.</text>
</comment>
<evidence type="ECO:0000256" key="1">
    <source>
        <dbReference type="ARBA" id="ARBA00022722"/>
    </source>
</evidence>
<dbReference type="SUPFAM" id="SSF52980">
    <property type="entry name" value="Restriction endonuclease-like"/>
    <property type="match status" value="1"/>
</dbReference>
<proteinExistence type="inferred from homology"/>
<feature type="region of interest" description="Disordered" evidence="7">
    <location>
        <begin position="1"/>
        <end position="28"/>
    </location>
</feature>
<keyword evidence="2 8" id="KW-0255">Endonuclease</keyword>
<dbReference type="InterPro" id="IPR011335">
    <property type="entry name" value="Restrct_endonuc-II-like"/>
</dbReference>
<protein>
    <submittedName>
        <fullName evidence="8">T/G mismatch-specific endonuclease</fullName>
    </submittedName>
</protein>
<organism evidence="8 9">
    <name type="scientific">Glycomyces harbinensis</name>
    <dbReference type="NCBI Taxonomy" id="58114"/>
    <lineage>
        <taxon>Bacteria</taxon>
        <taxon>Bacillati</taxon>
        <taxon>Actinomycetota</taxon>
        <taxon>Actinomycetes</taxon>
        <taxon>Glycomycetales</taxon>
        <taxon>Glycomycetaceae</taxon>
        <taxon>Glycomyces</taxon>
    </lineage>
</organism>
<keyword evidence="9" id="KW-1185">Reference proteome</keyword>
<dbReference type="Gene3D" id="3.40.960.10">
    <property type="entry name" value="VSR Endonuclease"/>
    <property type="match status" value="1"/>
</dbReference>
<gene>
    <name evidence="8" type="ORF">SAMN05216270_12913</name>
</gene>
<dbReference type="InterPro" id="IPR004603">
    <property type="entry name" value="DNA_mismatch_endonuc_vsr"/>
</dbReference>
<dbReference type="GO" id="GO:0016787">
    <property type="term" value="F:hydrolase activity"/>
    <property type="evidence" value="ECO:0007669"/>
    <property type="project" value="UniProtKB-KW"/>
</dbReference>
<dbReference type="STRING" id="58114.SAMN05216270_12913"/>
<dbReference type="OrthoDB" id="9801520at2"/>
<dbReference type="CDD" id="cd00221">
    <property type="entry name" value="Vsr"/>
    <property type="match status" value="1"/>
</dbReference>
<evidence type="ECO:0000313" key="9">
    <source>
        <dbReference type="Proteomes" id="UP000198949"/>
    </source>
</evidence>
<evidence type="ECO:0000256" key="2">
    <source>
        <dbReference type="ARBA" id="ARBA00022759"/>
    </source>
</evidence>
<dbReference type="GO" id="GO:0004519">
    <property type="term" value="F:endonuclease activity"/>
    <property type="evidence" value="ECO:0007669"/>
    <property type="project" value="UniProtKB-KW"/>
</dbReference>
<dbReference type="NCBIfam" id="TIGR00632">
    <property type="entry name" value="vsr"/>
    <property type="match status" value="1"/>
</dbReference>
<evidence type="ECO:0000256" key="7">
    <source>
        <dbReference type="SAM" id="MobiDB-lite"/>
    </source>
</evidence>
<dbReference type="Pfam" id="PF03852">
    <property type="entry name" value="Vsr"/>
    <property type="match status" value="1"/>
</dbReference>
<evidence type="ECO:0000256" key="3">
    <source>
        <dbReference type="ARBA" id="ARBA00022763"/>
    </source>
</evidence>
<dbReference type="Proteomes" id="UP000198949">
    <property type="component" value="Unassembled WGS sequence"/>
</dbReference>
<accession>A0A1G7DVA2</accession>
<keyword evidence="4" id="KW-0378">Hydrolase</keyword>
<dbReference type="EMBL" id="FNAD01000029">
    <property type="protein sequence ID" value="SDE55414.1"/>
    <property type="molecule type" value="Genomic_DNA"/>
</dbReference>